<evidence type="ECO:0000313" key="3">
    <source>
        <dbReference type="Proteomes" id="UP000235786"/>
    </source>
</evidence>
<gene>
    <name evidence="2" type="ORF">L207DRAFT_586667</name>
</gene>
<feature type="domain" description="WW" evidence="1">
    <location>
        <begin position="239"/>
        <end position="275"/>
    </location>
</feature>
<evidence type="ECO:0000259" key="1">
    <source>
        <dbReference type="PROSITE" id="PS50020"/>
    </source>
</evidence>
<dbReference type="Proteomes" id="UP000235786">
    <property type="component" value="Unassembled WGS sequence"/>
</dbReference>
<name>A0A2J6REP7_HYAVF</name>
<evidence type="ECO:0000313" key="2">
    <source>
        <dbReference type="EMBL" id="PMD36984.1"/>
    </source>
</evidence>
<sequence length="367" mass="40884">MATANLDQAEYNHARYRDIHALLIDYEGDHAKVQGETLAIERTLQENYSATTRYISIPTSGSKGLEEADEPEAFVTAEISEFKRIYSAPDVLLIVYYTGYSRDVIRSIGEPATRVRNQIARGNENSDILLILNSYSVDDGLLDLDSRKTEVTEVIYSSSAKPSQEPGSRDFANMVNACFRGMAGRPTFSAHDLCVNVKNRIAALFLNRSEGPAIFHLPMITVNRSIILTSFDKLGGPLGPLPQSWERVTDTNDHPSRQYYRNNATGLCYWTRPLSSVREKATGATWDQQRYVAHLVAHIGHNFADLSTSLAPGGSENGNADSPFSSGFSSFAEWVAQFNSPHGIMLAPRRMRARGFDREIPVMQFDF</sequence>
<accession>A0A2J6REP7</accession>
<organism evidence="2 3">
    <name type="scientific">Hyaloscypha variabilis (strain UAMH 11265 / GT02V1 / F)</name>
    <name type="common">Meliniomyces variabilis</name>
    <dbReference type="NCBI Taxonomy" id="1149755"/>
    <lineage>
        <taxon>Eukaryota</taxon>
        <taxon>Fungi</taxon>
        <taxon>Dikarya</taxon>
        <taxon>Ascomycota</taxon>
        <taxon>Pezizomycotina</taxon>
        <taxon>Leotiomycetes</taxon>
        <taxon>Helotiales</taxon>
        <taxon>Hyaloscyphaceae</taxon>
        <taxon>Hyaloscypha</taxon>
        <taxon>Hyaloscypha variabilis</taxon>
    </lineage>
</organism>
<keyword evidence="3" id="KW-1185">Reference proteome</keyword>
<reference evidence="2 3" key="1">
    <citation type="submission" date="2016-04" db="EMBL/GenBank/DDBJ databases">
        <title>A degradative enzymes factory behind the ericoid mycorrhizal symbiosis.</title>
        <authorList>
            <consortium name="DOE Joint Genome Institute"/>
            <person name="Martino E."/>
            <person name="Morin E."/>
            <person name="Grelet G."/>
            <person name="Kuo A."/>
            <person name="Kohler A."/>
            <person name="Daghino S."/>
            <person name="Barry K."/>
            <person name="Choi C."/>
            <person name="Cichocki N."/>
            <person name="Clum A."/>
            <person name="Copeland A."/>
            <person name="Hainaut M."/>
            <person name="Haridas S."/>
            <person name="Labutti K."/>
            <person name="Lindquist E."/>
            <person name="Lipzen A."/>
            <person name="Khouja H.-R."/>
            <person name="Murat C."/>
            <person name="Ohm R."/>
            <person name="Olson A."/>
            <person name="Spatafora J."/>
            <person name="Veneault-Fourrey C."/>
            <person name="Henrissat B."/>
            <person name="Grigoriev I."/>
            <person name="Martin F."/>
            <person name="Perotto S."/>
        </authorList>
    </citation>
    <scope>NUCLEOTIDE SEQUENCE [LARGE SCALE GENOMIC DNA]</scope>
    <source>
        <strain evidence="2 3">F</strain>
    </source>
</reference>
<dbReference type="PROSITE" id="PS50020">
    <property type="entry name" value="WW_DOMAIN_2"/>
    <property type="match status" value="1"/>
</dbReference>
<dbReference type="AlphaFoldDB" id="A0A2J6REP7"/>
<proteinExistence type="predicted"/>
<protein>
    <recommendedName>
        <fullName evidence="1">WW domain-containing protein</fullName>
    </recommendedName>
</protein>
<dbReference type="EMBL" id="KZ613950">
    <property type="protein sequence ID" value="PMD36984.1"/>
    <property type="molecule type" value="Genomic_DNA"/>
</dbReference>
<dbReference type="SUPFAM" id="SSF51045">
    <property type="entry name" value="WW domain"/>
    <property type="match status" value="1"/>
</dbReference>
<dbReference type="InterPro" id="IPR001202">
    <property type="entry name" value="WW_dom"/>
</dbReference>
<dbReference type="InterPro" id="IPR036020">
    <property type="entry name" value="WW_dom_sf"/>
</dbReference>